<gene>
    <name evidence="1" type="ORF">RM550_28295</name>
</gene>
<protein>
    <submittedName>
        <fullName evidence="1">Uncharacterized protein</fullName>
    </submittedName>
</protein>
<evidence type="ECO:0000313" key="1">
    <source>
        <dbReference type="EMBL" id="MDT0459569.1"/>
    </source>
</evidence>
<accession>A0ABU2TF72</accession>
<sequence length="79" mass="8623">MDSQWRKNAVIGSGSTSAAVRFTKLTGELAGNSDHMAKAEHAIVFLSRWIRKNPEAATSDRLAAENVIRDLQNSLEGKP</sequence>
<reference evidence="1" key="1">
    <citation type="submission" date="2024-05" db="EMBL/GenBank/DDBJ databases">
        <title>30 novel species of actinomycetes from the DSMZ collection.</title>
        <authorList>
            <person name="Nouioui I."/>
        </authorList>
    </citation>
    <scope>NUCLEOTIDE SEQUENCE</scope>
    <source>
        <strain evidence="1">DSM 41527</strain>
    </source>
</reference>
<organism evidence="1 2">
    <name type="scientific">Streptomyces mooreae</name>
    <dbReference type="NCBI Taxonomy" id="3075523"/>
    <lineage>
        <taxon>Bacteria</taxon>
        <taxon>Bacillati</taxon>
        <taxon>Actinomycetota</taxon>
        <taxon>Actinomycetes</taxon>
        <taxon>Kitasatosporales</taxon>
        <taxon>Streptomycetaceae</taxon>
        <taxon>Streptomyces</taxon>
    </lineage>
</organism>
<dbReference type="Proteomes" id="UP001180551">
    <property type="component" value="Unassembled WGS sequence"/>
</dbReference>
<dbReference type="RefSeq" id="WP_311626586.1">
    <property type="nucleotide sequence ID" value="NZ_JAVRFE010000047.1"/>
</dbReference>
<proteinExistence type="predicted"/>
<comment type="caution">
    <text evidence="1">The sequence shown here is derived from an EMBL/GenBank/DDBJ whole genome shotgun (WGS) entry which is preliminary data.</text>
</comment>
<keyword evidence="2" id="KW-1185">Reference proteome</keyword>
<name>A0ABU2TF72_9ACTN</name>
<dbReference type="EMBL" id="JAVRFE010000047">
    <property type="protein sequence ID" value="MDT0459569.1"/>
    <property type="molecule type" value="Genomic_DNA"/>
</dbReference>
<evidence type="ECO:0000313" key="2">
    <source>
        <dbReference type="Proteomes" id="UP001180551"/>
    </source>
</evidence>